<feature type="coiled-coil region" evidence="1">
    <location>
        <begin position="74"/>
        <end position="119"/>
    </location>
</feature>
<keyword evidence="3" id="KW-1185">Reference proteome</keyword>
<reference evidence="3" key="1">
    <citation type="submission" date="2016-11" db="EMBL/GenBank/DDBJ databases">
        <authorList>
            <person name="Varghese N."/>
            <person name="Submissions S."/>
        </authorList>
    </citation>
    <scope>NUCLEOTIDE SEQUENCE [LARGE SCALE GENOMIC DNA]</scope>
    <source>
        <strain evidence="3">CECT 8089</strain>
    </source>
</reference>
<dbReference type="RefSeq" id="WP_167369171.1">
    <property type="nucleotide sequence ID" value="NZ_FRBQ01000008.1"/>
</dbReference>
<evidence type="ECO:0000313" key="3">
    <source>
        <dbReference type="Proteomes" id="UP000184305"/>
    </source>
</evidence>
<gene>
    <name evidence="2" type="ORF">SAMN05216288_4232</name>
</gene>
<evidence type="ECO:0000256" key="1">
    <source>
        <dbReference type="SAM" id="Coils"/>
    </source>
</evidence>
<dbReference type="STRING" id="1220495.SAMN05216288_4232"/>
<protein>
    <recommendedName>
        <fullName evidence="4">Bacteriophage Rz lysis protein</fullName>
    </recommendedName>
</protein>
<organism evidence="2 3">
    <name type="scientific">Phytopseudomonas punonensis</name>
    <dbReference type="NCBI Taxonomy" id="1220495"/>
    <lineage>
        <taxon>Bacteria</taxon>
        <taxon>Pseudomonadati</taxon>
        <taxon>Pseudomonadota</taxon>
        <taxon>Gammaproteobacteria</taxon>
        <taxon>Pseudomonadales</taxon>
        <taxon>Pseudomonadaceae</taxon>
        <taxon>Phytopseudomonas</taxon>
    </lineage>
</organism>
<proteinExistence type="predicted"/>
<name>A0A1M7LE79_9GAMM</name>
<keyword evidence="1" id="KW-0175">Coiled coil</keyword>
<evidence type="ECO:0000313" key="2">
    <source>
        <dbReference type="EMBL" id="SHM76204.1"/>
    </source>
</evidence>
<dbReference type="AlphaFoldDB" id="A0A1M7LE79"/>
<dbReference type="Proteomes" id="UP000184305">
    <property type="component" value="Unassembled WGS sequence"/>
</dbReference>
<evidence type="ECO:0008006" key="4">
    <source>
        <dbReference type="Google" id="ProtNLM"/>
    </source>
</evidence>
<accession>A0A1M7LE79</accession>
<dbReference type="EMBL" id="FRBQ01000008">
    <property type="protein sequence ID" value="SHM76204.1"/>
    <property type="molecule type" value="Genomic_DNA"/>
</dbReference>
<sequence length="192" mass="20291">MSWLKLIPGKAIAVVATVALLMVLSAGAAWRWQANSYGAQLAAQAREYERQLADRDRLHADTLAEIGRVAAGQLQREQEKRLGLELELQASSETEYRKLTDAEKAAARLRDRLATAELRLSVLIASPAASSGGANEVPATPGAGCLVDGTSRADIDPGAAQRIVSIANRGDRAIIALTACQAYVEKISKGGG</sequence>